<feature type="region of interest" description="Disordered" evidence="1">
    <location>
        <begin position="87"/>
        <end position="209"/>
    </location>
</feature>
<reference evidence="2 3" key="1">
    <citation type="journal article" date="2020" name="ISME J.">
        <title>Uncovering the hidden diversity of litter-decomposition mechanisms in mushroom-forming fungi.</title>
        <authorList>
            <person name="Floudas D."/>
            <person name="Bentzer J."/>
            <person name="Ahren D."/>
            <person name="Johansson T."/>
            <person name="Persson P."/>
            <person name="Tunlid A."/>
        </authorList>
    </citation>
    <scope>NUCLEOTIDE SEQUENCE [LARGE SCALE GENOMIC DNA]</scope>
    <source>
        <strain evidence="2 3">CBS 406.79</strain>
    </source>
</reference>
<dbReference type="Proteomes" id="UP000518752">
    <property type="component" value="Unassembled WGS sequence"/>
</dbReference>
<organism evidence="2 3">
    <name type="scientific">Collybiopsis confluens</name>
    <dbReference type="NCBI Taxonomy" id="2823264"/>
    <lineage>
        <taxon>Eukaryota</taxon>
        <taxon>Fungi</taxon>
        <taxon>Dikarya</taxon>
        <taxon>Basidiomycota</taxon>
        <taxon>Agaricomycotina</taxon>
        <taxon>Agaricomycetes</taxon>
        <taxon>Agaricomycetidae</taxon>
        <taxon>Agaricales</taxon>
        <taxon>Marasmiineae</taxon>
        <taxon>Omphalotaceae</taxon>
        <taxon>Collybiopsis</taxon>
    </lineage>
</organism>
<feature type="compositionally biased region" description="Basic and acidic residues" evidence="1">
    <location>
        <begin position="164"/>
        <end position="173"/>
    </location>
</feature>
<sequence length="311" mass="34924">MSSGMPQSRPASPDVDGAIFQLQHEFASHEMAVIERSDRILPSSASVPHGKFTATTATFCWPSLKPFSQLNEPNMYRIQSTPSFLATPWPPLSSDTSPALSSRSTTSSASKQSHSEYDHDVDDNNFVSENMSPEELPIVRTRKELFDDQNAPDMGRTATAYSPSEKEAAHERSPPSQTHPSLSRSESVALRHASSNFRPEPQSSGSSEGEYMDWEIYTRHVERDYFCTWGGCNYQAKKQLVKRHIQTTHMKLKYATYLHPLITPINNPTSDPFLVGIAVGGSLRYVGWSRNRTNRIDSDDAENLIERSRRI</sequence>
<evidence type="ECO:0000313" key="3">
    <source>
        <dbReference type="Proteomes" id="UP000518752"/>
    </source>
</evidence>
<name>A0A8H5I1Z9_9AGAR</name>
<dbReference type="EMBL" id="JAACJN010000001">
    <property type="protein sequence ID" value="KAF5393672.1"/>
    <property type="molecule type" value="Genomic_DNA"/>
</dbReference>
<keyword evidence="3" id="KW-1185">Reference proteome</keyword>
<dbReference type="AlphaFoldDB" id="A0A8H5I1Z9"/>
<protein>
    <submittedName>
        <fullName evidence="2">Uncharacterized protein</fullName>
    </submittedName>
</protein>
<gene>
    <name evidence="2" type="ORF">D9757_000041</name>
</gene>
<proteinExistence type="predicted"/>
<evidence type="ECO:0000256" key="1">
    <source>
        <dbReference type="SAM" id="MobiDB-lite"/>
    </source>
</evidence>
<feature type="compositionally biased region" description="Low complexity" evidence="1">
    <location>
        <begin position="96"/>
        <end position="112"/>
    </location>
</feature>
<dbReference type="OrthoDB" id="654211at2759"/>
<evidence type="ECO:0000313" key="2">
    <source>
        <dbReference type="EMBL" id="KAF5393672.1"/>
    </source>
</evidence>
<accession>A0A8H5I1Z9</accession>
<feature type="compositionally biased region" description="Polar residues" evidence="1">
    <location>
        <begin position="174"/>
        <end position="186"/>
    </location>
</feature>
<comment type="caution">
    <text evidence="2">The sequence shown here is derived from an EMBL/GenBank/DDBJ whole genome shotgun (WGS) entry which is preliminary data.</text>
</comment>